<feature type="transmembrane region" description="Helical" evidence="2">
    <location>
        <begin position="177"/>
        <end position="194"/>
    </location>
</feature>
<evidence type="ECO:0000256" key="2">
    <source>
        <dbReference type="SAM" id="Phobius"/>
    </source>
</evidence>
<dbReference type="EMBL" id="BJYM01000024">
    <property type="protein sequence ID" value="GEN89527.1"/>
    <property type="molecule type" value="Genomic_DNA"/>
</dbReference>
<protein>
    <submittedName>
        <fullName evidence="3">Uncharacterized protein</fullName>
    </submittedName>
</protein>
<evidence type="ECO:0000313" key="3">
    <source>
        <dbReference type="EMBL" id="GEN89527.1"/>
    </source>
</evidence>
<sequence length="196" mass="22554">MSDKKKLFGVGSELEESNTELNQQPFKPANKKENAFGSHVQEEAVREKKAAFGAQHTAADENKQGKLANIKMVFSLQNKLFWVNSYLLAIIFLILSNGSLSNFNFPSIFHLINAILFPFSVIVMGSIAIRFRNFMPGVYYWLYPTYRKSPNINSMLFLLIWYVVKVMFYYFIWTTSFLWGVLGILLAALNARKIEK</sequence>
<feature type="transmembrane region" description="Helical" evidence="2">
    <location>
        <begin position="80"/>
        <end position="96"/>
    </location>
</feature>
<dbReference type="AlphaFoldDB" id="A0A511ZQ27"/>
<keyword evidence="2" id="KW-1133">Transmembrane helix</keyword>
<accession>A0A511ZQ27</accession>
<keyword evidence="2" id="KW-0812">Transmembrane</keyword>
<gene>
    <name evidence="3" type="ORF">OSO01_42660</name>
</gene>
<reference evidence="3 4" key="1">
    <citation type="submission" date="2019-07" db="EMBL/GenBank/DDBJ databases">
        <title>Whole genome shotgun sequence of Oceanobacillus sojae NBRC 105379.</title>
        <authorList>
            <person name="Hosoyama A."/>
            <person name="Uohara A."/>
            <person name="Ohji S."/>
            <person name="Ichikawa N."/>
        </authorList>
    </citation>
    <scope>NUCLEOTIDE SEQUENCE [LARGE SCALE GENOMIC DNA]</scope>
    <source>
        <strain evidence="3 4">NBRC 105379</strain>
    </source>
</reference>
<dbReference type="RefSeq" id="WP_147212410.1">
    <property type="nucleotide sequence ID" value="NZ_BJYM01000024.1"/>
</dbReference>
<dbReference type="OrthoDB" id="9823883at2"/>
<evidence type="ECO:0000256" key="1">
    <source>
        <dbReference type="SAM" id="MobiDB-lite"/>
    </source>
</evidence>
<organism evidence="3 4">
    <name type="scientific">Oceanobacillus sojae</name>
    <dbReference type="NCBI Taxonomy" id="582851"/>
    <lineage>
        <taxon>Bacteria</taxon>
        <taxon>Bacillati</taxon>
        <taxon>Bacillota</taxon>
        <taxon>Bacilli</taxon>
        <taxon>Bacillales</taxon>
        <taxon>Bacillaceae</taxon>
        <taxon>Oceanobacillus</taxon>
    </lineage>
</organism>
<evidence type="ECO:0000313" key="4">
    <source>
        <dbReference type="Proteomes" id="UP000321558"/>
    </source>
</evidence>
<proteinExistence type="predicted"/>
<name>A0A511ZQ27_9BACI</name>
<keyword evidence="2" id="KW-0472">Membrane</keyword>
<feature type="transmembrane region" description="Helical" evidence="2">
    <location>
        <begin position="108"/>
        <end position="131"/>
    </location>
</feature>
<comment type="caution">
    <text evidence="3">The sequence shown here is derived from an EMBL/GenBank/DDBJ whole genome shotgun (WGS) entry which is preliminary data.</text>
</comment>
<feature type="region of interest" description="Disordered" evidence="1">
    <location>
        <begin position="1"/>
        <end position="29"/>
    </location>
</feature>
<dbReference type="Proteomes" id="UP000321558">
    <property type="component" value="Unassembled WGS sequence"/>
</dbReference>
<keyword evidence="4" id="KW-1185">Reference proteome</keyword>
<feature type="transmembrane region" description="Helical" evidence="2">
    <location>
        <begin position="152"/>
        <end position="171"/>
    </location>
</feature>